<dbReference type="Proteomes" id="UP001302494">
    <property type="component" value="Chromosome"/>
</dbReference>
<dbReference type="Pfam" id="PF00072">
    <property type="entry name" value="Response_reg"/>
    <property type="match status" value="3"/>
</dbReference>
<dbReference type="CDD" id="cd00088">
    <property type="entry name" value="HPT"/>
    <property type="match status" value="1"/>
</dbReference>
<dbReference type="InterPro" id="IPR004358">
    <property type="entry name" value="Sig_transdc_His_kin-like_C"/>
</dbReference>
<accession>A0AA96JZT7</accession>
<evidence type="ECO:0000256" key="13">
    <source>
        <dbReference type="SAM" id="Coils"/>
    </source>
</evidence>
<feature type="domain" description="Response regulatory" evidence="16">
    <location>
        <begin position="648"/>
        <end position="769"/>
    </location>
</feature>
<dbReference type="Pfam" id="PF01627">
    <property type="entry name" value="Hpt"/>
    <property type="match status" value="1"/>
</dbReference>
<organism evidence="18 19">
    <name type="scientific">Candidatus Nitrospira neomarina</name>
    <dbReference type="NCBI Taxonomy" id="3020899"/>
    <lineage>
        <taxon>Bacteria</taxon>
        <taxon>Pseudomonadati</taxon>
        <taxon>Nitrospirota</taxon>
        <taxon>Nitrospiria</taxon>
        <taxon>Nitrospirales</taxon>
        <taxon>Nitrospiraceae</taxon>
        <taxon>Nitrospira</taxon>
    </lineage>
</organism>
<dbReference type="Gene3D" id="1.20.120.160">
    <property type="entry name" value="HPT domain"/>
    <property type="match status" value="1"/>
</dbReference>
<sequence>MTFAPTGHRVIWFVWFLVFLGVLLGVVTLGLTRYTLFEVQTNKIIAMEAGALQREMGNALNHLGVQAVKQIENTLENPLASTLNPDPFQSYEKTLNERIDEYPTGDTHDILSQMLKTGQRLQALGVDVRKWVQHSRPILKDLQSQQTIKTARERLKNLKNQIQSWEEKTRLAQTMAYRKGKQAPPSEALVFSEDLLAHQIRNAALGVSIIQTELGNLSVLLETLYGERNPDRLVDLKDSQLQQNLIRLSLGMNMLVGDSPIPNDTVQKILQDLGSIFFGQGYTIDRTHQTIGLGSGGLYRFKQNSLRLESERAEFYVRLEDIKEQIGEAQVSFAKLASQQTQEVTNKFENSFAQSWRFMLTLSLICVAGFLSTAWIISRWIHKQLTLLETSKTQAEAAVQAKSQFLATMSHEIRTPMNGVIGMTGLLLETDLTSQQRQLANTVRSSGETLLTLINDILDFSKIEAGKLEFEIIDFDLRTTLEDTLDLLAGPAGTKQLELVGLISSTVPTALQGDPGRLRQILMNLVGNAIKFTARGEVVVQIQVLDDTSDTVTIRVEVLDTGIGIAPEAHAKLFQPFSQADSSTTRQFGGTGLGLAISKQLVEQMGGNLGVESRLGQGSTFWFTACLTKQPAPARSPTPDNTCLVGATVCGVDDHPTNRQLLAQYFRDLCMTGFLAATPTDALALLRQAAHHGKPVDLAIIDMEMPGMDGLQLARTIKADPNIAAVRLVLLTSLGTRGDHKAAQEAGFVGYLTKPIRKNQLQVCLETVMGYEPVGTNALSPPLITSHQLQEWRRPKRARILVADDHHVNQQLAVMMVERLGHRADVVANGREALEALSRITYDAILMDCHMPEMDGYEATRAIRGQETKEGTHKELDGKEPIHSQPFLLSSDTSLPISKHMPIIALTANAMQGDRLRCLEAGMDDYLSKPIRPEELIRVLTKWLPRQIFNIPTQEEGPYLLPHSPPSGQPAVNTKTLKELEEIGGRAFLESMIQKFVEDALQCVTLIEHALDTHNPTQLNEAAHGLKGISRNMGADSLAQLAGEIEATCKAGEPAALSGWEPQIQDVFQQTRKELEGIFDRSKEGTH</sequence>
<dbReference type="InterPro" id="IPR011006">
    <property type="entry name" value="CheY-like_superfamily"/>
</dbReference>
<dbReference type="Gene3D" id="1.10.287.130">
    <property type="match status" value="1"/>
</dbReference>
<evidence type="ECO:0000256" key="5">
    <source>
        <dbReference type="ARBA" id="ARBA00022741"/>
    </source>
</evidence>
<comment type="subunit">
    <text evidence="9">At low DSF concentrations, interacts with RpfF.</text>
</comment>
<name>A0AA96JZT7_9BACT</name>
<keyword evidence="6" id="KW-0418">Kinase</keyword>
<dbReference type="CDD" id="cd17546">
    <property type="entry name" value="REC_hyHK_CKI1_RcsC-like"/>
    <property type="match status" value="2"/>
</dbReference>
<dbReference type="Pfam" id="PF02518">
    <property type="entry name" value="HATPase_c"/>
    <property type="match status" value="1"/>
</dbReference>
<dbReference type="AlphaFoldDB" id="A0AA96JZT7"/>
<dbReference type="InterPro" id="IPR036097">
    <property type="entry name" value="HisK_dim/P_sf"/>
</dbReference>
<feature type="modified residue" description="4-aspartylphosphate" evidence="12">
    <location>
        <position position="848"/>
    </location>
</feature>
<feature type="modified residue" description="4-aspartylphosphate" evidence="12">
    <location>
        <position position="702"/>
    </location>
</feature>
<keyword evidence="14" id="KW-1133">Transmembrane helix</keyword>
<dbReference type="PROSITE" id="PS50110">
    <property type="entry name" value="RESPONSE_REGULATORY"/>
    <property type="match status" value="2"/>
</dbReference>
<evidence type="ECO:0000256" key="14">
    <source>
        <dbReference type="SAM" id="Phobius"/>
    </source>
</evidence>
<gene>
    <name evidence="18" type="ORF">PQG83_17025</name>
</gene>
<dbReference type="SUPFAM" id="SSF47226">
    <property type="entry name" value="Histidine-containing phosphotransfer domain, HPT domain"/>
    <property type="match status" value="1"/>
</dbReference>
<dbReference type="InterPro" id="IPR008207">
    <property type="entry name" value="Sig_transdc_His_kin_Hpt_dom"/>
</dbReference>
<evidence type="ECO:0000259" key="16">
    <source>
        <dbReference type="PROSITE" id="PS50110"/>
    </source>
</evidence>
<feature type="coiled-coil region" evidence="13">
    <location>
        <begin position="141"/>
        <end position="175"/>
    </location>
</feature>
<feature type="modified residue" description="Phosphohistidine" evidence="11">
    <location>
        <position position="1024"/>
    </location>
</feature>
<dbReference type="Gene3D" id="3.30.565.10">
    <property type="entry name" value="Histidine kinase-like ATPase, C-terminal domain"/>
    <property type="match status" value="1"/>
</dbReference>
<evidence type="ECO:0000256" key="4">
    <source>
        <dbReference type="ARBA" id="ARBA00022679"/>
    </source>
</evidence>
<dbReference type="EMBL" id="CP116968">
    <property type="protein sequence ID" value="WNM61441.1"/>
    <property type="molecule type" value="Genomic_DNA"/>
</dbReference>
<dbReference type="InterPro" id="IPR001789">
    <property type="entry name" value="Sig_transdc_resp-reg_receiver"/>
</dbReference>
<dbReference type="Pfam" id="PF00512">
    <property type="entry name" value="HisKA"/>
    <property type="match status" value="1"/>
</dbReference>
<dbReference type="KEGG" id="nneo:PQG83_17025"/>
<dbReference type="InterPro" id="IPR036890">
    <property type="entry name" value="HATPase_C_sf"/>
</dbReference>
<proteinExistence type="predicted"/>
<dbReference type="CDD" id="cd00082">
    <property type="entry name" value="HisKA"/>
    <property type="match status" value="1"/>
</dbReference>
<evidence type="ECO:0000256" key="12">
    <source>
        <dbReference type="PROSITE-ProRule" id="PRU00169"/>
    </source>
</evidence>
<evidence type="ECO:0000256" key="3">
    <source>
        <dbReference type="ARBA" id="ARBA00022553"/>
    </source>
</evidence>
<keyword evidence="8" id="KW-0902">Two-component regulatory system</keyword>
<dbReference type="PANTHER" id="PTHR45339">
    <property type="entry name" value="HYBRID SIGNAL TRANSDUCTION HISTIDINE KINASE J"/>
    <property type="match status" value="1"/>
</dbReference>
<dbReference type="SUPFAM" id="SSF47384">
    <property type="entry name" value="Homodimeric domain of signal transducing histidine kinase"/>
    <property type="match status" value="1"/>
</dbReference>
<feature type="domain" description="Histidine kinase" evidence="15">
    <location>
        <begin position="408"/>
        <end position="629"/>
    </location>
</feature>
<dbReference type="SMART" id="SM00073">
    <property type="entry name" value="HPT"/>
    <property type="match status" value="1"/>
</dbReference>
<dbReference type="Gene3D" id="3.40.50.2300">
    <property type="match status" value="2"/>
</dbReference>
<dbReference type="SMART" id="SM00388">
    <property type="entry name" value="HisKA"/>
    <property type="match status" value="1"/>
</dbReference>
<evidence type="ECO:0000259" key="17">
    <source>
        <dbReference type="PROSITE" id="PS50894"/>
    </source>
</evidence>
<evidence type="ECO:0000313" key="18">
    <source>
        <dbReference type="EMBL" id="WNM61441.1"/>
    </source>
</evidence>
<dbReference type="SUPFAM" id="SSF55874">
    <property type="entry name" value="ATPase domain of HSP90 chaperone/DNA topoisomerase II/histidine kinase"/>
    <property type="match status" value="1"/>
</dbReference>
<evidence type="ECO:0000256" key="6">
    <source>
        <dbReference type="ARBA" id="ARBA00022777"/>
    </source>
</evidence>
<dbReference type="PROSITE" id="PS50109">
    <property type="entry name" value="HIS_KIN"/>
    <property type="match status" value="1"/>
</dbReference>
<evidence type="ECO:0000313" key="19">
    <source>
        <dbReference type="Proteomes" id="UP001302494"/>
    </source>
</evidence>
<dbReference type="FunFam" id="1.10.287.130:FF:000002">
    <property type="entry name" value="Two-component osmosensing histidine kinase"/>
    <property type="match status" value="1"/>
</dbReference>
<evidence type="ECO:0000256" key="8">
    <source>
        <dbReference type="ARBA" id="ARBA00023012"/>
    </source>
</evidence>
<dbReference type="GO" id="GO:0000155">
    <property type="term" value="F:phosphorelay sensor kinase activity"/>
    <property type="evidence" value="ECO:0007669"/>
    <property type="project" value="InterPro"/>
</dbReference>
<dbReference type="PANTHER" id="PTHR45339:SF6">
    <property type="entry name" value="SENSORY HISTIDINE PROTEIN KINASE"/>
    <property type="match status" value="1"/>
</dbReference>
<evidence type="ECO:0000256" key="7">
    <source>
        <dbReference type="ARBA" id="ARBA00022840"/>
    </source>
</evidence>
<dbReference type="SUPFAM" id="SSF52172">
    <property type="entry name" value="CheY-like"/>
    <property type="match status" value="2"/>
</dbReference>
<evidence type="ECO:0000256" key="11">
    <source>
        <dbReference type="PROSITE-ProRule" id="PRU00110"/>
    </source>
</evidence>
<dbReference type="InterPro" id="IPR005467">
    <property type="entry name" value="His_kinase_dom"/>
</dbReference>
<feature type="transmembrane region" description="Helical" evidence="14">
    <location>
        <begin position="12"/>
        <end position="31"/>
    </location>
</feature>
<keyword evidence="3 12" id="KW-0597">Phosphoprotein</keyword>
<dbReference type="SMART" id="SM00448">
    <property type="entry name" value="REC"/>
    <property type="match status" value="2"/>
</dbReference>
<dbReference type="InterPro" id="IPR003594">
    <property type="entry name" value="HATPase_dom"/>
</dbReference>
<dbReference type="PRINTS" id="PR00344">
    <property type="entry name" value="BCTRLSENSOR"/>
</dbReference>
<evidence type="ECO:0000259" key="15">
    <source>
        <dbReference type="PROSITE" id="PS50109"/>
    </source>
</evidence>
<evidence type="ECO:0000256" key="1">
    <source>
        <dbReference type="ARBA" id="ARBA00000085"/>
    </source>
</evidence>
<feature type="domain" description="HPt" evidence="17">
    <location>
        <begin position="985"/>
        <end position="1085"/>
    </location>
</feature>
<dbReference type="FunFam" id="3.30.565.10:FF:000010">
    <property type="entry name" value="Sensor histidine kinase RcsC"/>
    <property type="match status" value="1"/>
</dbReference>
<dbReference type="GO" id="GO:0005524">
    <property type="term" value="F:ATP binding"/>
    <property type="evidence" value="ECO:0007669"/>
    <property type="project" value="UniProtKB-KW"/>
</dbReference>
<keyword evidence="14" id="KW-0812">Transmembrane</keyword>
<dbReference type="GO" id="GO:0005886">
    <property type="term" value="C:plasma membrane"/>
    <property type="evidence" value="ECO:0007669"/>
    <property type="project" value="UniProtKB-SubCell"/>
</dbReference>
<keyword evidence="7" id="KW-0067">ATP-binding</keyword>
<keyword evidence="4" id="KW-0808">Transferase</keyword>
<protein>
    <recommendedName>
        <fullName evidence="10">Sensory/regulatory protein RpfC</fullName>
        <ecNumber evidence="2">2.7.13.3</ecNumber>
    </recommendedName>
</protein>
<dbReference type="SMART" id="SM00387">
    <property type="entry name" value="HATPase_c"/>
    <property type="match status" value="1"/>
</dbReference>
<dbReference type="EC" id="2.7.13.3" evidence="2"/>
<evidence type="ECO:0000256" key="2">
    <source>
        <dbReference type="ARBA" id="ARBA00012438"/>
    </source>
</evidence>
<keyword evidence="5" id="KW-0547">Nucleotide-binding</keyword>
<keyword evidence="13" id="KW-0175">Coiled coil</keyword>
<evidence type="ECO:0000256" key="10">
    <source>
        <dbReference type="ARBA" id="ARBA00068150"/>
    </source>
</evidence>
<dbReference type="CDD" id="cd16922">
    <property type="entry name" value="HATPase_EvgS-ArcB-TorS-like"/>
    <property type="match status" value="1"/>
</dbReference>
<dbReference type="InterPro" id="IPR036641">
    <property type="entry name" value="HPT_dom_sf"/>
</dbReference>
<keyword evidence="14" id="KW-0472">Membrane</keyword>
<comment type="catalytic activity">
    <reaction evidence="1">
        <text>ATP + protein L-histidine = ADP + protein N-phospho-L-histidine.</text>
        <dbReference type="EC" id="2.7.13.3"/>
    </reaction>
</comment>
<feature type="domain" description="Response regulatory" evidence="16">
    <location>
        <begin position="799"/>
        <end position="944"/>
    </location>
</feature>
<evidence type="ECO:0000256" key="9">
    <source>
        <dbReference type="ARBA" id="ARBA00064003"/>
    </source>
</evidence>
<feature type="transmembrane region" description="Helical" evidence="14">
    <location>
        <begin position="356"/>
        <end position="377"/>
    </location>
</feature>
<dbReference type="InterPro" id="IPR003661">
    <property type="entry name" value="HisK_dim/P_dom"/>
</dbReference>
<reference evidence="18 19" key="1">
    <citation type="submission" date="2023-01" db="EMBL/GenBank/DDBJ databases">
        <title>Cultivation and genomic characterization of new, ubiquitous marine nitrite-oxidizing bacteria from the Nitrospirales.</title>
        <authorList>
            <person name="Mueller A.J."/>
            <person name="Daebeler A."/>
            <person name="Herbold C.W."/>
            <person name="Kirkegaard R.H."/>
            <person name="Daims H."/>
        </authorList>
    </citation>
    <scope>NUCLEOTIDE SEQUENCE [LARGE SCALE GENOMIC DNA]</scope>
    <source>
        <strain evidence="18 19">DK</strain>
    </source>
</reference>
<dbReference type="PROSITE" id="PS50894">
    <property type="entry name" value="HPT"/>
    <property type="match status" value="1"/>
</dbReference>
<keyword evidence="19" id="KW-1185">Reference proteome</keyword>
<dbReference type="RefSeq" id="WP_312743602.1">
    <property type="nucleotide sequence ID" value="NZ_CP116968.1"/>
</dbReference>